<organism evidence="2 3">
    <name type="scientific">Gigaspora margarita</name>
    <dbReference type="NCBI Taxonomy" id="4874"/>
    <lineage>
        <taxon>Eukaryota</taxon>
        <taxon>Fungi</taxon>
        <taxon>Fungi incertae sedis</taxon>
        <taxon>Mucoromycota</taxon>
        <taxon>Glomeromycotina</taxon>
        <taxon>Glomeromycetes</taxon>
        <taxon>Diversisporales</taxon>
        <taxon>Gigasporaceae</taxon>
        <taxon>Gigaspora</taxon>
    </lineage>
</organism>
<reference evidence="2 3" key="1">
    <citation type="submission" date="2021-06" db="EMBL/GenBank/DDBJ databases">
        <authorList>
            <person name="Kallberg Y."/>
            <person name="Tangrot J."/>
            <person name="Rosling A."/>
        </authorList>
    </citation>
    <scope>NUCLEOTIDE SEQUENCE [LARGE SCALE GENOMIC DNA]</scope>
    <source>
        <strain evidence="2 3">120-4 pot B 10/14</strain>
    </source>
</reference>
<accession>A0ABM8VYW4</accession>
<evidence type="ECO:0000313" key="2">
    <source>
        <dbReference type="EMBL" id="CAG8481764.1"/>
    </source>
</evidence>
<protein>
    <submittedName>
        <fullName evidence="2">26220_t:CDS:1</fullName>
    </submittedName>
</protein>
<dbReference type="EMBL" id="CAJVQB010000321">
    <property type="protein sequence ID" value="CAG8481764.1"/>
    <property type="molecule type" value="Genomic_DNA"/>
</dbReference>
<name>A0ABM8VYW4_GIGMA</name>
<keyword evidence="1" id="KW-1133">Transmembrane helix</keyword>
<feature type="transmembrane region" description="Helical" evidence="1">
    <location>
        <begin position="44"/>
        <end position="63"/>
    </location>
</feature>
<evidence type="ECO:0000313" key="3">
    <source>
        <dbReference type="Proteomes" id="UP000789901"/>
    </source>
</evidence>
<proteinExistence type="predicted"/>
<keyword evidence="1" id="KW-0472">Membrane</keyword>
<keyword evidence="3" id="KW-1185">Reference proteome</keyword>
<dbReference type="Proteomes" id="UP000789901">
    <property type="component" value="Unassembled WGS sequence"/>
</dbReference>
<evidence type="ECO:0000256" key="1">
    <source>
        <dbReference type="SAM" id="Phobius"/>
    </source>
</evidence>
<sequence>MFWSQSLEFIVASIRVRYLDCASDIATAYQSVIMLGLLETNWSLVTRAHVFALVAITMIVVNFSCILNSNLSINLFVIILTTASESNTVIMLLPLICI</sequence>
<keyword evidence="1" id="KW-0812">Transmembrane</keyword>
<feature type="transmembrane region" description="Helical" evidence="1">
    <location>
        <begin position="75"/>
        <end position="96"/>
    </location>
</feature>
<gene>
    <name evidence="2" type="ORF">GMARGA_LOCUS1274</name>
</gene>
<comment type="caution">
    <text evidence="2">The sequence shown here is derived from an EMBL/GenBank/DDBJ whole genome shotgun (WGS) entry which is preliminary data.</text>
</comment>